<name>A0A7G1GY67_9BACT</name>
<dbReference type="Gene3D" id="3.30.460.10">
    <property type="entry name" value="Beta Polymerase, domain 2"/>
    <property type="match status" value="1"/>
</dbReference>
<dbReference type="InterPro" id="IPR041633">
    <property type="entry name" value="Polbeta"/>
</dbReference>
<proteinExistence type="predicted"/>
<dbReference type="Proteomes" id="UP000516360">
    <property type="component" value="Chromosome"/>
</dbReference>
<protein>
    <recommendedName>
        <fullName evidence="1">Polymerase beta nucleotidyltransferase domain-containing protein</fullName>
    </recommendedName>
</protein>
<accession>A0A7G1GY67</accession>
<organism evidence="2 3">
    <name type="scientific">Dissulfurispira thermophila</name>
    <dbReference type="NCBI Taxonomy" id="2715679"/>
    <lineage>
        <taxon>Bacteria</taxon>
        <taxon>Pseudomonadati</taxon>
        <taxon>Nitrospirota</taxon>
        <taxon>Thermodesulfovibrionia</taxon>
        <taxon>Thermodesulfovibrionales</taxon>
        <taxon>Dissulfurispiraceae</taxon>
        <taxon>Dissulfurispira</taxon>
    </lineage>
</organism>
<evidence type="ECO:0000259" key="1">
    <source>
        <dbReference type="Pfam" id="PF18765"/>
    </source>
</evidence>
<evidence type="ECO:0000313" key="2">
    <source>
        <dbReference type="EMBL" id="BCB95294.1"/>
    </source>
</evidence>
<dbReference type="Pfam" id="PF18765">
    <property type="entry name" value="Polbeta"/>
    <property type="match status" value="1"/>
</dbReference>
<feature type="domain" description="Polymerase beta nucleotidyltransferase" evidence="1">
    <location>
        <begin position="20"/>
        <end position="67"/>
    </location>
</feature>
<dbReference type="SUPFAM" id="SSF81301">
    <property type="entry name" value="Nucleotidyltransferase"/>
    <property type="match status" value="1"/>
</dbReference>
<reference evidence="2 3" key="1">
    <citation type="submission" date="2020-03" db="EMBL/GenBank/DDBJ databases">
        <title>Complete genome sequences of two sulfur-disproportionating bacterial strains T55J and Mzg5.</title>
        <authorList>
            <person name="Umezawa K."/>
            <person name="Kojima H."/>
            <person name="Kato Y."/>
            <person name="Fukui M."/>
        </authorList>
    </citation>
    <scope>NUCLEOTIDE SEQUENCE [LARGE SCALE GENOMIC DNA]</scope>
    <source>
        <strain evidence="2 3">T55J</strain>
    </source>
</reference>
<dbReference type="EMBL" id="AP022873">
    <property type="protein sequence ID" value="BCB95294.1"/>
    <property type="molecule type" value="Genomic_DNA"/>
</dbReference>
<dbReference type="AlphaFoldDB" id="A0A7G1GY67"/>
<dbReference type="KEGG" id="dtp:JZK55_02160"/>
<gene>
    <name evidence="2" type="ORF">JZK55_02160</name>
</gene>
<evidence type="ECO:0000313" key="3">
    <source>
        <dbReference type="Proteomes" id="UP000516360"/>
    </source>
</evidence>
<dbReference type="CDD" id="cd05403">
    <property type="entry name" value="NT_KNTase_like"/>
    <property type="match status" value="1"/>
</dbReference>
<keyword evidence="3" id="KW-1185">Reference proteome</keyword>
<dbReference type="InterPro" id="IPR043519">
    <property type="entry name" value="NT_sf"/>
</dbReference>
<sequence>MVDNPLYPNYDTLMENTEVRSFCEENNIELLVFFGSHASGEIHHESDINVAVKLKGGSIRGFKARIDLQT</sequence>